<reference evidence="3" key="1">
    <citation type="journal article" date="2014" name="Int. J. Syst. Evol. Microbiol.">
        <title>Complete genome sequence of Corynebacterium casei LMG S-19264T (=DSM 44701T), isolated from a smear-ripened cheese.</title>
        <authorList>
            <consortium name="US DOE Joint Genome Institute (JGI-PGF)"/>
            <person name="Walter F."/>
            <person name="Albersmeier A."/>
            <person name="Kalinowski J."/>
            <person name="Ruckert C."/>
        </authorList>
    </citation>
    <scope>NUCLEOTIDE SEQUENCE</scope>
    <source>
        <strain evidence="3">CGMCC 1.15095</strain>
    </source>
</reference>
<reference evidence="3" key="2">
    <citation type="submission" date="2020-09" db="EMBL/GenBank/DDBJ databases">
        <authorList>
            <person name="Sun Q."/>
            <person name="Zhou Y."/>
        </authorList>
    </citation>
    <scope>NUCLEOTIDE SEQUENCE</scope>
    <source>
        <strain evidence="3">CGMCC 1.15095</strain>
    </source>
</reference>
<feature type="signal peptide" evidence="1">
    <location>
        <begin position="1"/>
        <end position="19"/>
    </location>
</feature>
<evidence type="ECO:0000313" key="4">
    <source>
        <dbReference type="Proteomes" id="UP000608154"/>
    </source>
</evidence>
<name>A0A916TSR2_9SPHN</name>
<dbReference type="InterPro" id="IPR014567">
    <property type="entry name" value="UCP031900"/>
</dbReference>
<dbReference type="RefSeq" id="WP_188771673.1">
    <property type="nucleotide sequence ID" value="NZ_BMHK01000014.1"/>
</dbReference>
<feature type="chain" id="PRO_5036771230" description="Phytase-like domain-containing protein" evidence="1">
    <location>
        <begin position="20"/>
        <end position="328"/>
    </location>
</feature>
<dbReference type="Proteomes" id="UP000608154">
    <property type="component" value="Unassembled WGS sequence"/>
</dbReference>
<dbReference type="PIRSF" id="PIRSF031900">
    <property type="entry name" value="UCP031900"/>
    <property type="match status" value="1"/>
</dbReference>
<evidence type="ECO:0000256" key="1">
    <source>
        <dbReference type="SAM" id="SignalP"/>
    </source>
</evidence>
<sequence length="328" mass="36486">MRRSIALAFLTLLVGLTWARSPEPARDRGQSFAYVPLAVPPWADAEYHLGAFSLDGAWQMASRSYGFGSYSALLAMPDRTLLALSDNGTYLRFTPPGAERGRFETGEIKVGKFRSKEQRDIESAARDPRTGQLWLGLEGSNAVIRLAPGLDVLGKARPRAISRWGSNSGAEAMARLADGRFVLLREAADDWLAKWRHDAVVFEGDPTAGAKSWHFVFDGPAGFSPTDMTQMPDGRLLILMRRLVWPMPQRFAGRLVLADPADIRPGKVWKAREVARIASSLPVDNFEGLAVVPSRDGRLTVWIISDDNFSRLQRTVLWKLSVDPRRLR</sequence>
<accession>A0A916TSR2</accession>
<keyword evidence="4" id="KW-1185">Reference proteome</keyword>
<feature type="domain" description="Phytase-like" evidence="2">
    <location>
        <begin position="66"/>
        <end position="309"/>
    </location>
</feature>
<dbReference type="Pfam" id="PF13449">
    <property type="entry name" value="Phytase-like"/>
    <property type="match status" value="1"/>
</dbReference>
<dbReference type="SUPFAM" id="SSF63829">
    <property type="entry name" value="Calcium-dependent phosphotriesterase"/>
    <property type="match status" value="1"/>
</dbReference>
<dbReference type="InterPro" id="IPR027372">
    <property type="entry name" value="Phytase-like_dom"/>
</dbReference>
<comment type="caution">
    <text evidence="3">The sequence shown here is derived from an EMBL/GenBank/DDBJ whole genome shotgun (WGS) entry which is preliminary data.</text>
</comment>
<proteinExistence type="predicted"/>
<gene>
    <name evidence="3" type="ORF">GCM10011494_23110</name>
</gene>
<dbReference type="AlphaFoldDB" id="A0A916TSR2"/>
<organism evidence="3 4">
    <name type="scientific">Novosphingobium endophyticum</name>
    <dbReference type="NCBI Taxonomy" id="1955250"/>
    <lineage>
        <taxon>Bacteria</taxon>
        <taxon>Pseudomonadati</taxon>
        <taxon>Pseudomonadota</taxon>
        <taxon>Alphaproteobacteria</taxon>
        <taxon>Sphingomonadales</taxon>
        <taxon>Sphingomonadaceae</taxon>
        <taxon>Novosphingobium</taxon>
    </lineage>
</organism>
<keyword evidence="1" id="KW-0732">Signal</keyword>
<protein>
    <recommendedName>
        <fullName evidence="2">Phytase-like domain-containing protein</fullName>
    </recommendedName>
</protein>
<dbReference type="EMBL" id="BMHK01000014">
    <property type="protein sequence ID" value="GGC04043.1"/>
    <property type="molecule type" value="Genomic_DNA"/>
</dbReference>
<evidence type="ECO:0000313" key="3">
    <source>
        <dbReference type="EMBL" id="GGC04043.1"/>
    </source>
</evidence>
<evidence type="ECO:0000259" key="2">
    <source>
        <dbReference type="Pfam" id="PF13449"/>
    </source>
</evidence>